<dbReference type="GO" id="GO:0005737">
    <property type="term" value="C:cytoplasm"/>
    <property type="evidence" value="ECO:0007669"/>
    <property type="project" value="TreeGrafter"/>
</dbReference>
<gene>
    <name evidence="6" type="primary">SUA7_3</name>
    <name evidence="6" type="ORF">ALECFALPRED_004356</name>
</gene>
<evidence type="ECO:0000259" key="5">
    <source>
        <dbReference type="PROSITE" id="PS50089"/>
    </source>
</evidence>
<keyword evidence="1" id="KW-0479">Metal-binding</keyword>
<keyword evidence="2 4" id="KW-0863">Zinc-finger</keyword>
<dbReference type="InterPro" id="IPR013150">
    <property type="entry name" value="TFIIB_cyclin"/>
</dbReference>
<dbReference type="PROSITE" id="PS50089">
    <property type="entry name" value="ZF_RING_2"/>
    <property type="match status" value="1"/>
</dbReference>
<organism evidence="6 7">
    <name type="scientific">Alectoria fallacina</name>
    <dbReference type="NCBI Taxonomy" id="1903189"/>
    <lineage>
        <taxon>Eukaryota</taxon>
        <taxon>Fungi</taxon>
        <taxon>Dikarya</taxon>
        <taxon>Ascomycota</taxon>
        <taxon>Pezizomycotina</taxon>
        <taxon>Lecanoromycetes</taxon>
        <taxon>OSLEUM clade</taxon>
        <taxon>Lecanoromycetidae</taxon>
        <taxon>Lecanorales</taxon>
        <taxon>Lecanorineae</taxon>
        <taxon>Parmeliaceae</taxon>
        <taxon>Alectoria</taxon>
    </lineage>
</organism>
<reference evidence="6" key="1">
    <citation type="submission" date="2021-03" db="EMBL/GenBank/DDBJ databases">
        <authorList>
            <person name="Tagirdzhanova G."/>
        </authorList>
    </citation>
    <scope>NUCLEOTIDE SEQUENCE</scope>
</reference>
<dbReference type="GO" id="GO:0061630">
    <property type="term" value="F:ubiquitin protein ligase activity"/>
    <property type="evidence" value="ECO:0007669"/>
    <property type="project" value="TreeGrafter"/>
</dbReference>
<sequence length="349" mass="38500">MAEAFLFELLQMHNSVHNPEERCGICLEEYGTLSRETGTMEVEIRLPCNHTIGSACIAIWLKANNTCPVCRHEFFPAQPRPYLEHGVIMNGLDDAEQPYEGHQQTVSEINADYCNELSLDIGISMISGLIAQKLTESENWSQGHTSWCLVSVSIYMASHLTGEPRSPREIATVTGVEADHIRFCYDLIYPERDHLANAHLLSLLQDTFDAVVPLNWPAPGYEFTDEQIENNHISHMLRQGYQRVCNELGLDADVVEISIQIAENLGAAGLMSALGPEGITAAAIFMAAHMAGCPVAAGRVAEVVGTSDVAVRAAYGVAHAHRYRLLEHAWLEEIGQGSVERVWGRLPLP</sequence>
<dbReference type="PANTHER" id="PTHR15710:SF243">
    <property type="entry name" value="E3 UBIQUITIN-PROTEIN LIGASE PRAJA-2 ISOFORM X1"/>
    <property type="match status" value="1"/>
</dbReference>
<keyword evidence="3" id="KW-0862">Zinc</keyword>
<evidence type="ECO:0000256" key="2">
    <source>
        <dbReference type="ARBA" id="ARBA00022771"/>
    </source>
</evidence>
<dbReference type="GO" id="GO:0016567">
    <property type="term" value="P:protein ubiquitination"/>
    <property type="evidence" value="ECO:0007669"/>
    <property type="project" value="TreeGrafter"/>
</dbReference>
<dbReference type="OrthoDB" id="8062037at2759"/>
<dbReference type="AlphaFoldDB" id="A0A8H3I5L9"/>
<proteinExistence type="predicted"/>
<comment type="caution">
    <text evidence="6">The sequence shown here is derived from an EMBL/GenBank/DDBJ whole genome shotgun (WGS) entry which is preliminary data.</text>
</comment>
<keyword evidence="7" id="KW-1185">Reference proteome</keyword>
<dbReference type="InterPro" id="IPR001841">
    <property type="entry name" value="Znf_RING"/>
</dbReference>
<dbReference type="GO" id="GO:0017025">
    <property type="term" value="F:TBP-class protein binding"/>
    <property type="evidence" value="ECO:0007669"/>
    <property type="project" value="InterPro"/>
</dbReference>
<dbReference type="Gene3D" id="1.10.472.10">
    <property type="entry name" value="Cyclin-like"/>
    <property type="match status" value="2"/>
</dbReference>
<dbReference type="InterPro" id="IPR013083">
    <property type="entry name" value="Znf_RING/FYVE/PHD"/>
</dbReference>
<feature type="domain" description="RING-type" evidence="5">
    <location>
        <begin position="23"/>
        <end position="71"/>
    </location>
</feature>
<dbReference type="Pfam" id="PF00382">
    <property type="entry name" value="TFIIB"/>
    <property type="match status" value="2"/>
</dbReference>
<dbReference type="PANTHER" id="PTHR15710">
    <property type="entry name" value="E3 UBIQUITIN-PROTEIN LIGASE PRAJA"/>
    <property type="match status" value="1"/>
</dbReference>
<protein>
    <submittedName>
        <fullName evidence="6">Transcription initiation factor IIB</fullName>
    </submittedName>
</protein>
<dbReference type="SUPFAM" id="SSF47954">
    <property type="entry name" value="Cyclin-like"/>
    <property type="match status" value="2"/>
</dbReference>
<dbReference type="InterPro" id="IPR036915">
    <property type="entry name" value="Cyclin-like_sf"/>
</dbReference>
<evidence type="ECO:0000313" key="7">
    <source>
        <dbReference type="Proteomes" id="UP000664203"/>
    </source>
</evidence>
<dbReference type="Pfam" id="PF13639">
    <property type="entry name" value="zf-RING_2"/>
    <property type="match status" value="1"/>
</dbReference>
<dbReference type="Gene3D" id="3.30.40.10">
    <property type="entry name" value="Zinc/RING finger domain, C3HC4 (zinc finger)"/>
    <property type="match status" value="1"/>
</dbReference>
<evidence type="ECO:0000256" key="3">
    <source>
        <dbReference type="ARBA" id="ARBA00022833"/>
    </source>
</evidence>
<evidence type="ECO:0000256" key="4">
    <source>
        <dbReference type="PROSITE-ProRule" id="PRU00175"/>
    </source>
</evidence>
<dbReference type="EMBL" id="CAJPDR010000027">
    <property type="protein sequence ID" value="CAF9908230.1"/>
    <property type="molecule type" value="Genomic_DNA"/>
</dbReference>
<evidence type="ECO:0000256" key="1">
    <source>
        <dbReference type="ARBA" id="ARBA00022723"/>
    </source>
</evidence>
<evidence type="ECO:0000313" key="6">
    <source>
        <dbReference type="EMBL" id="CAF9908230.1"/>
    </source>
</evidence>
<dbReference type="SUPFAM" id="SSF57850">
    <property type="entry name" value="RING/U-box"/>
    <property type="match status" value="1"/>
</dbReference>
<dbReference type="GO" id="GO:0008270">
    <property type="term" value="F:zinc ion binding"/>
    <property type="evidence" value="ECO:0007669"/>
    <property type="project" value="UniProtKB-KW"/>
</dbReference>
<dbReference type="Proteomes" id="UP000664203">
    <property type="component" value="Unassembled WGS sequence"/>
</dbReference>
<accession>A0A8H3I5L9</accession>
<name>A0A8H3I5L9_9LECA</name>